<keyword evidence="1" id="KW-0732">Signal</keyword>
<sequence length="197" mass="21693">MASRVLSLGGIAATALLGALGFAAPAAAGGGCYGSSCYKLVTTPPVYGTVEESYVTRPERTFSRVIPAEYDTVVEKVMVQPERRIARRIPAQYQTVSEKVLIAPATRRWEVSRDAYGQTTGCWVDVPAQYGYQQRTVEVSPASVEYDVVPAVYGQRSRRVMVRATQVVHETIPAEYATRQRQVLVSPGSQQWARARY</sequence>
<dbReference type="EMBL" id="JAWDID010000006">
    <property type="protein sequence ID" value="MDU0339394.1"/>
    <property type="molecule type" value="Genomic_DNA"/>
</dbReference>
<dbReference type="RefSeq" id="WP_316017301.1">
    <property type="nucleotide sequence ID" value="NZ_JAWDID010000006.1"/>
</dbReference>
<comment type="caution">
    <text evidence="2">The sequence shown here is derived from an EMBL/GenBank/DDBJ whole genome shotgun (WGS) entry which is preliminary data.</text>
</comment>
<evidence type="ECO:0000313" key="2">
    <source>
        <dbReference type="EMBL" id="MDU0339394.1"/>
    </source>
</evidence>
<protein>
    <submittedName>
        <fullName evidence="2">Uncharacterized protein</fullName>
    </submittedName>
</protein>
<organism evidence="2 3">
    <name type="scientific">Bosea rubneri</name>
    <dbReference type="NCBI Taxonomy" id="3075434"/>
    <lineage>
        <taxon>Bacteria</taxon>
        <taxon>Pseudomonadati</taxon>
        <taxon>Pseudomonadota</taxon>
        <taxon>Alphaproteobacteria</taxon>
        <taxon>Hyphomicrobiales</taxon>
        <taxon>Boseaceae</taxon>
        <taxon>Bosea</taxon>
    </lineage>
</organism>
<dbReference type="Proteomes" id="UP001254257">
    <property type="component" value="Unassembled WGS sequence"/>
</dbReference>
<gene>
    <name evidence="2" type="ORF">RKE40_05865</name>
</gene>
<reference evidence="2 3" key="1">
    <citation type="submission" date="2023-09" db="EMBL/GenBank/DDBJ databases">
        <title>Whole genome shotgun sequencing (WGS) of Bosea sp. ZW T0_25, isolated from stored onions (Allium cepa).</title>
        <authorList>
            <person name="Stoll D.A."/>
            <person name="Huch M."/>
        </authorList>
    </citation>
    <scope>NUCLEOTIDE SEQUENCE [LARGE SCALE GENOMIC DNA]</scope>
    <source>
        <strain evidence="2 3">ZW T0_25</strain>
    </source>
</reference>
<name>A0ABU3S3P0_9HYPH</name>
<accession>A0ABU3S3P0</accession>
<proteinExistence type="predicted"/>
<feature type="signal peptide" evidence="1">
    <location>
        <begin position="1"/>
        <end position="28"/>
    </location>
</feature>
<feature type="chain" id="PRO_5046157953" evidence="1">
    <location>
        <begin position="29"/>
        <end position="197"/>
    </location>
</feature>
<dbReference type="PROSITE" id="PS51257">
    <property type="entry name" value="PROKAR_LIPOPROTEIN"/>
    <property type="match status" value="1"/>
</dbReference>
<evidence type="ECO:0000256" key="1">
    <source>
        <dbReference type="SAM" id="SignalP"/>
    </source>
</evidence>
<keyword evidence="3" id="KW-1185">Reference proteome</keyword>
<evidence type="ECO:0000313" key="3">
    <source>
        <dbReference type="Proteomes" id="UP001254257"/>
    </source>
</evidence>